<dbReference type="RefSeq" id="WP_348268021.1">
    <property type="nucleotide sequence ID" value="NZ_CP121194.1"/>
</dbReference>
<keyword evidence="5" id="KW-0482">Metalloprotease</keyword>
<keyword evidence="8" id="KW-0812">Transmembrane</keyword>
<reference evidence="13" key="1">
    <citation type="submission" date="2023-03" db="EMBL/GenBank/DDBJ databases">
        <title>Edaphobacter sp.</title>
        <authorList>
            <person name="Huber K.J."/>
            <person name="Papendorf J."/>
            <person name="Pilke C."/>
            <person name="Bunk B."/>
            <person name="Sproeer C."/>
            <person name="Pester M."/>
        </authorList>
    </citation>
    <scope>NUCLEOTIDE SEQUENCE</scope>
    <source>
        <strain evidence="12">DSM 109919</strain>
        <strain evidence="13">DSM 109920</strain>
    </source>
</reference>
<dbReference type="Gene3D" id="3.30.2010.10">
    <property type="entry name" value="Metalloproteases ('zincins'), catalytic domain"/>
    <property type="match status" value="1"/>
</dbReference>
<evidence type="ECO:0000256" key="1">
    <source>
        <dbReference type="ARBA" id="ARBA00022670"/>
    </source>
</evidence>
<comment type="cofactor">
    <cofactor evidence="7">
        <name>Zn(2+)</name>
        <dbReference type="ChEBI" id="CHEBI:29105"/>
    </cofactor>
    <text evidence="7">Binds 1 zinc ion per subunit.</text>
</comment>
<dbReference type="EMBL" id="CP121195">
    <property type="protein sequence ID" value="XBH13944.1"/>
    <property type="molecule type" value="Genomic_DNA"/>
</dbReference>
<dbReference type="InterPro" id="IPR032456">
    <property type="entry name" value="Peptidase_M48_N"/>
</dbReference>
<feature type="signal peptide" evidence="9">
    <location>
        <begin position="1"/>
        <end position="23"/>
    </location>
</feature>
<dbReference type="PANTHER" id="PTHR10120">
    <property type="entry name" value="CAAX PRENYL PROTEASE 1"/>
    <property type="match status" value="1"/>
</dbReference>
<evidence type="ECO:0000313" key="13">
    <source>
        <dbReference type="EMBL" id="XBH13944.1"/>
    </source>
</evidence>
<organism evidence="13">
    <name type="scientific">Edaphobacter paludis</name>
    <dbReference type="NCBI Taxonomy" id="3035702"/>
    <lineage>
        <taxon>Bacteria</taxon>
        <taxon>Pseudomonadati</taxon>
        <taxon>Acidobacteriota</taxon>
        <taxon>Terriglobia</taxon>
        <taxon>Terriglobales</taxon>
        <taxon>Acidobacteriaceae</taxon>
        <taxon>Edaphobacter</taxon>
    </lineage>
</organism>
<dbReference type="Pfam" id="PF01435">
    <property type="entry name" value="Peptidase_M48"/>
    <property type="match status" value="1"/>
</dbReference>
<feature type="transmembrane region" description="Helical" evidence="8">
    <location>
        <begin position="175"/>
        <end position="198"/>
    </location>
</feature>
<sequence>MRLRTILLLLAALAALVSAPQWVKSTSPTEARALYAAAHDRTAYTLPPAKLRQAEGLFRTRTILYFAGSAWSILQLILLLAAGVPQRLRDGVVRATSNRLAQCFLFTLMLFGAIAALDAPLYIYGHHLGLAYGLSVQHWPNWLWDQLKSFLLVWIVGGMLVMVLFWVIRRSPRRWWVWFWVPAMVAVLFGVFLAPVLVDPLFNKFEPLQQSNPALVEQLEKVVARSGISLPPDRMFYMRASSKVTDLNAYVTGFGPSKRLVLWDTTIAQATPDELSSVFGHELGHYALHHIALGLVFTGLLLLVAFFLGQKMTEWLLRRYGLRWRIHSQNDWAFLAILLLALNTLSFFSAPVENAFSRAIEHAADVYGQEVIHGIVADPQAVTQHAFQRLGEASLEDPTAHPFVEFWTYSHPSIESRAAFAAAYNPWSTGEHAKYFSNSDAVYLK</sequence>
<keyword evidence="9" id="KW-0732">Signal</keyword>
<keyword evidence="3" id="KW-0378">Hydrolase</keyword>
<feature type="binding site" evidence="7">
    <location>
        <position position="285"/>
    </location>
    <ligand>
        <name>Zn(2+)</name>
        <dbReference type="ChEBI" id="CHEBI:29105"/>
        <note>catalytic</note>
    </ligand>
</feature>
<feature type="chain" id="PRO_5043288830" evidence="9">
    <location>
        <begin position="24"/>
        <end position="445"/>
    </location>
</feature>
<dbReference type="InterPro" id="IPR027057">
    <property type="entry name" value="CAXX_Prtase_1"/>
</dbReference>
<feature type="binding site" evidence="7">
    <location>
        <position position="361"/>
    </location>
    <ligand>
        <name>Zn(2+)</name>
        <dbReference type="ChEBI" id="CHEBI:29105"/>
        <note>catalytic</note>
    </ligand>
</feature>
<feature type="transmembrane region" description="Helical" evidence="8">
    <location>
        <begin position="287"/>
        <end position="309"/>
    </location>
</feature>
<accession>A0AAU7CZH1</accession>
<dbReference type="InterPro" id="IPR001915">
    <property type="entry name" value="Peptidase_M48"/>
</dbReference>
<evidence type="ECO:0000256" key="5">
    <source>
        <dbReference type="ARBA" id="ARBA00023049"/>
    </source>
</evidence>
<dbReference type="GO" id="GO:0071586">
    <property type="term" value="P:CAAX-box protein processing"/>
    <property type="evidence" value="ECO:0007669"/>
    <property type="project" value="InterPro"/>
</dbReference>
<dbReference type="GO" id="GO:0046872">
    <property type="term" value="F:metal ion binding"/>
    <property type="evidence" value="ECO:0007669"/>
    <property type="project" value="UniProtKB-KW"/>
</dbReference>
<feature type="domain" description="Peptidase M48" evidence="10">
    <location>
        <begin position="210"/>
        <end position="421"/>
    </location>
</feature>
<feature type="transmembrane region" description="Helical" evidence="8">
    <location>
        <begin position="149"/>
        <end position="168"/>
    </location>
</feature>
<feature type="domain" description="CAAX prenyl protease 1 N-terminal" evidence="11">
    <location>
        <begin position="48"/>
        <end position="204"/>
    </location>
</feature>
<dbReference type="GO" id="GO:0004222">
    <property type="term" value="F:metalloendopeptidase activity"/>
    <property type="evidence" value="ECO:0007669"/>
    <property type="project" value="InterPro"/>
</dbReference>
<keyword evidence="1" id="KW-0645">Protease</keyword>
<dbReference type="KEGG" id="epl:P4G45_01965"/>
<evidence type="ECO:0000313" key="12">
    <source>
        <dbReference type="EMBL" id="XBH10515.1"/>
    </source>
</evidence>
<evidence type="ECO:0000256" key="6">
    <source>
        <dbReference type="PIRSR" id="PIRSR627057-1"/>
    </source>
</evidence>
<evidence type="ECO:0000256" key="3">
    <source>
        <dbReference type="ARBA" id="ARBA00022801"/>
    </source>
</evidence>
<dbReference type="Pfam" id="PF16491">
    <property type="entry name" value="Peptidase_M48_N"/>
    <property type="match status" value="1"/>
</dbReference>
<feature type="transmembrane region" description="Helical" evidence="8">
    <location>
        <begin position="63"/>
        <end position="82"/>
    </location>
</feature>
<name>A0AAU7D9K8_9BACT</name>
<protein>
    <submittedName>
        <fullName evidence="13">M48 family metallopeptidase</fullName>
    </submittedName>
</protein>
<evidence type="ECO:0000256" key="8">
    <source>
        <dbReference type="SAM" id="Phobius"/>
    </source>
</evidence>
<gene>
    <name evidence="12" type="ORF">P4G45_01965</name>
    <name evidence="13" type="ORF">P8936_01935</name>
</gene>
<keyword evidence="8" id="KW-0472">Membrane</keyword>
<feature type="binding site" evidence="7">
    <location>
        <position position="281"/>
    </location>
    <ligand>
        <name>Zn(2+)</name>
        <dbReference type="ChEBI" id="CHEBI:29105"/>
        <note>catalytic</note>
    </ligand>
</feature>
<keyword evidence="2 7" id="KW-0479">Metal-binding</keyword>
<evidence type="ECO:0000259" key="11">
    <source>
        <dbReference type="Pfam" id="PF16491"/>
    </source>
</evidence>
<evidence type="ECO:0000259" key="10">
    <source>
        <dbReference type="Pfam" id="PF01435"/>
    </source>
</evidence>
<evidence type="ECO:0000256" key="7">
    <source>
        <dbReference type="PIRSR" id="PIRSR627057-2"/>
    </source>
</evidence>
<keyword evidence="4 7" id="KW-0862">Zinc</keyword>
<feature type="active site" evidence="6">
    <location>
        <position position="282"/>
    </location>
</feature>
<accession>A0AAU7D9K8</accession>
<feature type="transmembrane region" description="Helical" evidence="8">
    <location>
        <begin position="330"/>
        <end position="350"/>
    </location>
</feature>
<evidence type="ECO:0000256" key="4">
    <source>
        <dbReference type="ARBA" id="ARBA00022833"/>
    </source>
</evidence>
<feature type="transmembrane region" description="Helical" evidence="8">
    <location>
        <begin position="103"/>
        <end position="124"/>
    </location>
</feature>
<dbReference type="EMBL" id="CP121194">
    <property type="protein sequence ID" value="XBH10515.1"/>
    <property type="molecule type" value="Genomic_DNA"/>
</dbReference>
<dbReference type="AlphaFoldDB" id="A0AAU7D9K8"/>
<feature type="active site" description="Proton donor" evidence="6">
    <location>
        <position position="365"/>
    </location>
</feature>
<evidence type="ECO:0000256" key="9">
    <source>
        <dbReference type="SAM" id="SignalP"/>
    </source>
</evidence>
<proteinExistence type="predicted"/>
<dbReference type="CDD" id="cd07343">
    <property type="entry name" value="M48A_Zmpste24p_like"/>
    <property type="match status" value="1"/>
</dbReference>
<evidence type="ECO:0000256" key="2">
    <source>
        <dbReference type="ARBA" id="ARBA00022723"/>
    </source>
</evidence>
<keyword evidence="8" id="KW-1133">Transmembrane helix</keyword>